<dbReference type="EMBL" id="LR130778">
    <property type="protein sequence ID" value="VDN46973.1"/>
    <property type="molecule type" value="Genomic_DNA"/>
</dbReference>
<dbReference type="Proteomes" id="UP000279029">
    <property type="component" value="Chromosome"/>
</dbReference>
<dbReference type="AlphaFoldDB" id="A0A3P7P9Y6"/>
<evidence type="ECO:0000313" key="2">
    <source>
        <dbReference type="Proteomes" id="UP000279029"/>
    </source>
</evidence>
<name>A0A3P7P9Y6_9FIRM</name>
<reference evidence="1 2" key="1">
    <citation type="submission" date="2018-09" db="EMBL/GenBank/DDBJ databases">
        <authorList>
            <person name="Postec A."/>
        </authorList>
    </citation>
    <scope>NUCLEOTIDE SEQUENCE [LARGE SCALE GENOMIC DNA]</scope>
    <source>
        <strain evidence="1">70B-A</strain>
    </source>
</reference>
<gene>
    <name evidence="1" type="ORF">PATL70BA_1098</name>
</gene>
<keyword evidence="2" id="KW-1185">Reference proteome</keyword>
<protein>
    <recommendedName>
        <fullName evidence="3">Na+-translocating membrane potential-generating system MpsC domain-containing protein</fullName>
    </recommendedName>
</protein>
<accession>A0A3P7P9Y6</accession>
<dbReference type="OrthoDB" id="9794280at2"/>
<dbReference type="KEGG" id="cbar:PATL70BA_1098"/>
<dbReference type="RefSeq" id="WP_125136381.1">
    <property type="nucleotide sequence ID" value="NZ_LR130778.1"/>
</dbReference>
<sequence>MRHEVKKISRIVDELTTLFLKEDTNELDFKIAITKEKCVIKIVDYHTNFEDAYLEHLSKRLNSQRQREIEEYYWQLAGETDEDDEITLVSAMVDSAIVEKREGNLMLELTRLYTS</sequence>
<proteinExistence type="predicted"/>
<organism evidence="1 2">
    <name type="scientific">Petrocella atlantisensis</name>
    <dbReference type="NCBI Taxonomy" id="2173034"/>
    <lineage>
        <taxon>Bacteria</taxon>
        <taxon>Bacillati</taxon>
        <taxon>Bacillota</taxon>
        <taxon>Clostridia</taxon>
        <taxon>Lachnospirales</taxon>
        <taxon>Vallitaleaceae</taxon>
        <taxon>Petrocella</taxon>
    </lineage>
</organism>
<evidence type="ECO:0000313" key="1">
    <source>
        <dbReference type="EMBL" id="VDN46973.1"/>
    </source>
</evidence>
<evidence type="ECO:0008006" key="3">
    <source>
        <dbReference type="Google" id="ProtNLM"/>
    </source>
</evidence>